<dbReference type="EMBL" id="JARXIC010000047">
    <property type="protein sequence ID" value="MDQ8196121.1"/>
    <property type="molecule type" value="Genomic_DNA"/>
</dbReference>
<protein>
    <submittedName>
        <fullName evidence="7">MFS transporter</fullName>
    </submittedName>
</protein>
<dbReference type="InterPro" id="IPR039672">
    <property type="entry name" value="MFS_2"/>
</dbReference>
<dbReference type="RefSeq" id="WP_308986560.1">
    <property type="nucleotide sequence ID" value="NZ_JARXIC010000047.1"/>
</dbReference>
<dbReference type="PROSITE" id="PS50850">
    <property type="entry name" value="MFS"/>
    <property type="match status" value="1"/>
</dbReference>
<feature type="transmembrane region" description="Helical" evidence="5">
    <location>
        <begin position="428"/>
        <end position="450"/>
    </location>
</feature>
<evidence type="ECO:0000256" key="3">
    <source>
        <dbReference type="ARBA" id="ARBA00022989"/>
    </source>
</evidence>
<name>A0ABU1AMV6_9BACT</name>
<feature type="transmembrane region" description="Helical" evidence="5">
    <location>
        <begin position="346"/>
        <end position="367"/>
    </location>
</feature>
<reference evidence="7 8" key="1">
    <citation type="submission" date="2023-04" db="EMBL/GenBank/DDBJ databases">
        <title>A novel bacteria isolated from coastal sediment.</title>
        <authorList>
            <person name="Liu X.-J."/>
            <person name="Du Z.-J."/>
        </authorList>
    </citation>
    <scope>NUCLEOTIDE SEQUENCE [LARGE SCALE GENOMIC DNA]</scope>
    <source>
        <strain evidence="7 8">SDUM461004</strain>
    </source>
</reference>
<dbReference type="Pfam" id="PF13347">
    <property type="entry name" value="MFS_2"/>
    <property type="match status" value="1"/>
</dbReference>
<dbReference type="PANTHER" id="PTHR11328:SF24">
    <property type="entry name" value="MAJOR FACILITATOR SUPERFAMILY (MFS) PROFILE DOMAIN-CONTAINING PROTEIN"/>
    <property type="match status" value="1"/>
</dbReference>
<keyword evidence="2 5" id="KW-0812">Transmembrane</keyword>
<evidence type="ECO:0000313" key="8">
    <source>
        <dbReference type="Proteomes" id="UP001243717"/>
    </source>
</evidence>
<feature type="transmembrane region" description="Helical" evidence="5">
    <location>
        <begin position="125"/>
        <end position="149"/>
    </location>
</feature>
<feature type="transmembrane region" description="Helical" evidence="5">
    <location>
        <begin position="388"/>
        <end position="408"/>
    </location>
</feature>
<keyword evidence="8" id="KW-1185">Reference proteome</keyword>
<proteinExistence type="inferred from homology"/>
<feature type="transmembrane region" description="Helical" evidence="5">
    <location>
        <begin position="194"/>
        <end position="217"/>
    </location>
</feature>
<dbReference type="InterPro" id="IPR036259">
    <property type="entry name" value="MFS_trans_sf"/>
</dbReference>
<dbReference type="SUPFAM" id="SSF103473">
    <property type="entry name" value="MFS general substrate transporter"/>
    <property type="match status" value="1"/>
</dbReference>
<comment type="similarity">
    <text evidence="1">Belongs to the sodium:galactoside symporter (TC 2.A.2) family.</text>
</comment>
<feature type="transmembrane region" description="Helical" evidence="5">
    <location>
        <begin position="285"/>
        <end position="306"/>
    </location>
</feature>
<accession>A0ABU1AMV6</accession>
<evidence type="ECO:0000259" key="6">
    <source>
        <dbReference type="PROSITE" id="PS50850"/>
    </source>
</evidence>
<dbReference type="PANTHER" id="PTHR11328">
    <property type="entry name" value="MAJOR FACILITATOR SUPERFAMILY DOMAIN-CONTAINING PROTEIN"/>
    <property type="match status" value="1"/>
</dbReference>
<evidence type="ECO:0000256" key="2">
    <source>
        <dbReference type="ARBA" id="ARBA00022692"/>
    </source>
</evidence>
<feature type="transmembrane region" description="Helical" evidence="5">
    <location>
        <begin position="249"/>
        <end position="273"/>
    </location>
</feature>
<feature type="transmembrane region" description="Helical" evidence="5">
    <location>
        <begin position="95"/>
        <end position="113"/>
    </location>
</feature>
<comment type="caution">
    <text evidence="7">The sequence shown here is derived from an EMBL/GenBank/DDBJ whole genome shotgun (WGS) entry which is preliminary data.</text>
</comment>
<evidence type="ECO:0000256" key="4">
    <source>
        <dbReference type="ARBA" id="ARBA00023136"/>
    </source>
</evidence>
<dbReference type="Proteomes" id="UP001243717">
    <property type="component" value="Unassembled WGS sequence"/>
</dbReference>
<gene>
    <name evidence="7" type="ORF">QEH59_16925</name>
</gene>
<keyword evidence="4 5" id="KW-0472">Membrane</keyword>
<evidence type="ECO:0000313" key="7">
    <source>
        <dbReference type="EMBL" id="MDQ8196121.1"/>
    </source>
</evidence>
<evidence type="ECO:0000256" key="1">
    <source>
        <dbReference type="ARBA" id="ARBA00009617"/>
    </source>
</evidence>
<keyword evidence="3 5" id="KW-1133">Transmembrane helix</keyword>
<organism evidence="7 8">
    <name type="scientific">Thalassobacterium sedimentorum</name>
    <dbReference type="NCBI Taxonomy" id="3041258"/>
    <lineage>
        <taxon>Bacteria</taxon>
        <taxon>Pseudomonadati</taxon>
        <taxon>Verrucomicrobiota</taxon>
        <taxon>Opitutia</taxon>
        <taxon>Puniceicoccales</taxon>
        <taxon>Coraliomargaritaceae</taxon>
        <taxon>Thalassobacterium</taxon>
    </lineage>
</organism>
<dbReference type="Gene3D" id="1.20.1250.20">
    <property type="entry name" value="MFS general substrate transporter like domains"/>
    <property type="match status" value="2"/>
</dbReference>
<feature type="domain" description="Major facilitator superfamily (MFS) profile" evidence="6">
    <location>
        <begin position="249"/>
        <end position="477"/>
    </location>
</feature>
<feature type="transmembrane region" description="Helical" evidence="5">
    <location>
        <begin position="161"/>
        <end position="182"/>
    </location>
</feature>
<evidence type="ECO:0000256" key="5">
    <source>
        <dbReference type="SAM" id="Phobius"/>
    </source>
</evidence>
<feature type="transmembrane region" description="Helical" evidence="5">
    <location>
        <begin position="318"/>
        <end position="340"/>
    </location>
</feature>
<dbReference type="InterPro" id="IPR020846">
    <property type="entry name" value="MFS_dom"/>
</dbReference>
<sequence>MQTNETKNEHHETKPSERVPVPKRIAFGSGLIAYALMNNGFATMLNPIFNVNFGVNPAMLGWVTAISRFYDAFTDPIMGSISDNTRSRMGRRRPYIALGALLGAIFFALIWWAPRGEAESFYVWWVLGGSIALSTAFTIFSVPYIALSFEMTPDYHERTRVMAYKVSMGMIGGVMVGSFFWLTQRAIFSDTIEGMRYVGIAAGVVIFLVALIPTFFAKEHPDAERSSQQAKVSFFKSVRATLSVKPFQLLIAITVVLLFSLQLVGQLGFYVNLYHVYDGDQAASANVHFVAMTSYQVFAFCAIPLVTKLATRVGKRQALILFLIFAMVGSVSKWFCYSQAYPYLQIIPNALMGSGLAATWLLLNAMIPDAVDFDEVSTGTRREGMFSAVYSWMFKVGIGLALIGAGYVLNLTGFDVNLETSQSPETLYWMRVLFTLLPVIGITLAILLLLRYPLTEERSYELRKQLEQLRLDRGQSS</sequence>